<dbReference type="GO" id="GO:0005524">
    <property type="term" value="F:ATP binding"/>
    <property type="evidence" value="ECO:0007669"/>
    <property type="project" value="UniProtKB-KW"/>
</dbReference>
<feature type="compositionally biased region" description="Acidic residues" evidence="8">
    <location>
        <begin position="255"/>
        <end position="266"/>
    </location>
</feature>
<dbReference type="Pfam" id="PF00454">
    <property type="entry name" value="PI3_PI4_kinase"/>
    <property type="match status" value="1"/>
</dbReference>
<reference evidence="10 11" key="1">
    <citation type="journal article" date="2014" name="Mol. Biol. Evol.">
        <title>Massive expansion of Ubiquitination-related gene families within the Chlamydiae.</title>
        <authorList>
            <person name="Domman D."/>
            <person name="Collingro A."/>
            <person name="Lagkouvardos I."/>
            <person name="Gehre L."/>
            <person name="Weinmaier T."/>
            <person name="Rattei T."/>
            <person name="Subtil A."/>
            <person name="Horn M."/>
        </authorList>
    </citation>
    <scope>NUCLEOTIDE SEQUENCE [LARGE SCALE GENOMIC DNA]</scope>
    <source>
        <strain evidence="10 11">OEW1</strain>
    </source>
</reference>
<evidence type="ECO:0000256" key="3">
    <source>
        <dbReference type="ARBA" id="ARBA00022679"/>
    </source>
</evidence>
<gene>
    <name evidence="10" type="ORF">DB43_EI00290</name>
</gene>
<sequence length="581" mass="67209">MLGYFRVKKRDREVNLRVRNIVKVCISTIEKWKEENGDLKLTDRELEVRRGYSKEQIKEIRQFEKNVKEIFEKKLTPLVKNDVELQVLLNNAKLRDFLDTGFSNGIIPQIDLLNKNADFKALLNSDPSRLTLSKGNLAKSNFWGFSSAKSKKEVNARVAYIVKVSVQAIEGWQRENRDKILTDRELEDKGYSREQVKQIRQFENDMQELFEEKLKPFVKNNPKLRSLLANKELHNFLNPKLKELRQQKNLLKEELGEDSDLSEDSSFELPKLTGEEESQKLTRQIEKAKLAAKFGLVTNVGKGKTGAHFVEWVSKDGKGEFKKIGIFKLSNKETSLSIRIKNKFKQLFFGQLYYLNTKKLAQSKSEAAAFEVSKFLDFPISPGARVVKLGDKTGTMQRFLNGYQEAEQVSYLLQNQDNFTPQGWKQFQQMTLFDYLIGNLDRHHENWLVKLDEEGKVNDIKAIDNANSFPEKNIFGIKVAARNQYKWRNFQISGYAYDSELLNDLRSHLTPIQVGQMISSINDRLPGFLSDKMETLLKERAQALYLLADPERGPFTPQELAEYRTHSSIKALLKSAKSERK</sequence>
<dbReference type="Proteomes" id="UP000031307">
    <property type="component" value="Unassembled WGS sequence"/>
</dbReference>
<evidence type="ECO:0000313" key="11">
    <source>
        <dbReference type="Proteomes" id="UP000031307"/>
    </source>
</evidence>
<dbReference type="GO" id="GO:0004430">
    <property type="term" value="F:1-phosphatidylinositol 4-kinase activity"/>
    <property type="evidence" value="ECO:0007669"/>
    <property type="project" value="InterPro"/>
</dbReference>
<evidence type="ECO:0000256" key="1">
    <source>
        <dbReference type="ARBA" id="ARBA00004236"/>
    </source>
</evidence>
<keyword evidence="2" id="KW-1003">Cell membrane</keyword>
<name>A0A0C1EPW8_9BACT</name>
<comment type="subcellular location">
    <subcellularLocation>
        <location evidence="1">Cell membrane</location>
    </subcellularLocation>
</comment>
<dbReference type="GO" id="GO:0005765">
    <property type="term" value="C:lysosomal membrane"/>
    <property type="evidence" value="ECO:0007669"/>
    <property type="project" value="TreeGrafter"/>
</dbReference>
<dbReference type="PATRIC" id="fig|83552.4.peg.513"/>
<keyword evidence="5" id="KW-0418">Kinase</keyword>
<dbReference type="InterPro" id="IPR000403">
    <property type="entry name" value="PI3/4_kinase_cat_dom"/>
</dbReference>
<dbReference type="GO" id="GO:0007032">
    <property type="term" value="P:endosome organization"/>
    <property type="evidence" value="ECO:0007669"/>
    <property type="project" value="TreeGrafter"/>
</dbReference>
<evidence type="ECO:0000256" key="8">
    <source>
        <dbReference type="SAM" id="MobiDB-lite"/>
    </source>
</evidence>
<evidence type="ECO:0000256" key="2">
    <source>
        <dbReference type="ARBA" id="ARBA00022475"/>
    </source>
</evidence>
<comment type="caution">
    <text evidence="10">The sequence shown here is derived from an EMBL/GenBank/DDBJ whole genome shotgun (WGS) entry which is preliminary data.</text>
</comment>
<accession>A0A0C1EPW8</accession>
<evidence type="ECO:0000256" key="4">
    <source>
        <dbReference type="ARBA" id="ARBA00022741"/>
    </source>
</evidence>
<evidence type="ECO:0000313" key="10">
    <source>
        <dbReference type="EMBL" id="KIA78284.1"/>
    </source>
</evidence>
<evidence type="ECO:0000256" key="7">
    <source>
        <dbReference type="ARBA" id="ARBA00023136"/>
    </source>
</evidence>
<keyword evidence="3" id="KW-0808">Transferase</keyword>
<evidence type="ECO:0000256" key="5">
    <source>
        <dbReference type="ARBA" id="ARBA00022777"/>
    </source>
</evidence>
<dbReference type="EMBL" id="JSAM01000028">
    <property type="protein sequence ID" value="KIA78284.1"/>
    <property type="molecule type" value="Genomic_DNA"/>
</dbReference>
<dbReference type="PANTHER" id="PTHR12865:SF1">
    <property type="entry name" value="PHOSPHATIDYLINOSITOL 4-KINASE TYPE 2"/>
    <property type="match status" value="1"/>
</dbReference>
<proteinExistence type="predicted"/>
<dbReference type="Gene3D" id="1.10.1070.20">
    <property type="match status" value="1"/>
</dbReference>
<feature type="domain" description="PI3K/PI4K catalytic" evidence="9">
    <location>
        <begin position="385"/>
        <end position="472"/>
    </location>
</feature>
<evidence type="ECO:0000256" key="6">
    <source>
        <dbReference type="ARBA" id="ARBA00022840"/>
    </source>
</evidence>
<dbReference type="GO" id="GO:0046854">
    <property type="term" value="P:phosphatidylinositol phosphate biosynthetic process"/>
    <property type="evidence" value="ECO:0007669"/>
    <property type="project" value="TreeGrafter"/>
</dbReference>
<dbReference type="GO" id="GO:0007030">
    <property type="term" value="P:Golgi organization"/>
    <property type="evidence" value="ECO:0007669"/>
    <property type="project" value="TreeGrafter"/>
</dbReference>
<protein>
    <recommendedName>
        <fullName evidence="9">PI3K/PI4K catalytic domain-containing protein</fullName>
    </recommendedName>
</protein>
<keyword evidence="4" id="KW-0547">Nucleotide-binding</keyword>
<dbReference type="AlphaFoldDB" id="A0A0C1EPW8"/>
<dbReference type="GO" id="GO:0005886">
    <property type="term" value="C:plasma membrane"/>
    <property type="evidence" value="ECO:0007669"/>
    <property type="project" value="UniProtKB-SubCell"/>
</dbReference>
<evidence type="ECO:0000259" key="9">
    <source>
        <dbReference type="Pfam" id="PF00454"/>
    </source>
</evidence>
<dbReference type="PANTHER" id="PTHR12865">
    <property type="entry name" value="PHOSPHATIDYLINOSITOL 4-KINASE TYPE-II"/>
    <property type="match status" value="1"/>
</dbReference>
<dbReference type="InterPro" id="IPR039756">
    <property type="entry name" value="Lsb6/PI4K2"/>
</dbReference>
<keyword evidence="7" id="KW-0472">Membrane</keyword>
<feature type="region of interest" description="Disordered" evidence="8">
    <location>
        <begin position="255"/>
        <end position="279"/>
    </location>
</feature>
<keyword evidence="6" id="KW-0067">ATP-binding</keyword>
<organism evidence="10 11">
    <name type="scientific">Parachlamydia acanthamoebae</name>
    <dbReference type="NCBI Taxonomy" id="83552"/>
    <lineage>
        <taxon>Bacteria</taxon>
        <taxon>Pseudomonadati</taxon>
        <taxon>Chlamydiota</taxon>
        <taxon>Chlamydiia</taxon>
        <taxon>Parachlamydiales</taxon>
        <taxon>Parachlamydiaceae</taxon>
        <taxon>Parachlamydia</taxon>
    </lineage>
</organism>